<proteinExistence type="predicted"/>
<evidence type="ECO:0000313" key="2">
    <source>
        <dbReference type="EMBL" id="KAJ8866407.1"/>
    </source>
</evidence>
<protein>
    <submittedName>
        <fullName evidence="2">Uncharacterized protein</fullName>
    </submittedName>
</protein>
<reference evidence="2 3" key="1">
    <citation type="submission" date="2023-02" db="EMBL/GenBank/DDBJ databases">
        <title>LHISI_Scaffold_Assembly.</title>
        <authorList>
            <person name="Stuart O.P."/>
            <person name="Cleave R."/>
            <person name="Magrath M.J.L."/>
            <person name="Mikheyev A.S."/>
        </authorList>
    </citation>
    <scope>NUCLEOTIDE SEQUENCE [LARGE SCALE GENOMIC DNA]</scope>
    <source>
        <strain evidence="2">Daus_M_001</strain>
        <tissue evidence="2">Leg muscle</tissue>
    </source>
</reference>
<sequence length="655" mass="72930">MSVLASTPTMEDVPESQKDDDGPTAVVRLQTSLRHHARWERSVHGVSRGGDIKVLGTVVAKENILHELAVVHRLEIPPYPFCRRLIMTAVTDGRTYPSPAIVLVRCPDDIGFRCHISGALCKFTATFIVRWKGLCISFNKFCNEARMESLDTVRIANELLLIKDLSVDDKVQLKMLVSQVRSREVNFTATGFITLNYSFLSSMLGACRGRGCVVVRLLAPYLCGVTPGVSHVGILPDDAAGRWVFPRISRFPRPCISTLLYSHLISPPSALKTLLLRAAHISQLNTSLTRRQCTRLQSISNYCTHSLFGSRAYTTFPLSLGVFAESLRDARYRRQDCTPVQCFARRGDGRVDAHVSVAPSAPPLLDLRRANFLRPGGHLKFNPCTLAAPCQYKLLTPNSLIKHYSFPVYGKATEELGQFVNTKFSRSEADAIESTEVILECRDQLCSEYCFNVNTCSKALISGGSVCSRDKAVDRLTKPKLCVGQHDPAGNWLLGTQTRKVAHEAAECLRHYTVHSCEHLYTTSGEEQAFTMDLQSSETAVGSVCTCLAMKNSFSPVVYLSQPDKARLICAYSRVLYPSRNTTVNFKQFVQLSSMWSTPLPQCPETGTSGYASATTYLVECSVDQYRPRQVKVAALCTMRYITRSHRRLLPRRCN</sequence>
<evidence type="ECO:0000313" key="3">
    <source>
        <dbReference type="Proteomes" id="UP001159363"/>
    </source>
</evidence>
<gene>
    <name evidence="2" type="ORF">PR048_032250</name>
</gene>
<organism evidence="2 3">
    <name type="scientific">Dryococelus australis</name>
    <dbReference type="NCBI Taxonomy" id="614101"/>
    <lineage>
        <taxon>Eukaryota</taxon>
        <taxon>Metazoa</taxon>
        <taxon>Ecdysozoa</taxon>
        <taxon>Arthropoda</taxon>
        <taxon>Hexapoda</taxon>
        <taxon>Insecta</taxon>
        <taxon>Pterygota</taxon>
        <taxon>Neoptera</taxon>
        <taxon>Polyneoptera</taxon>
        <taxon>Phasmatodea</taxon>
        <taxon>Verophasmatodea</taxon>
        <taxon>Anareolatae</taxon>
        <taxon>Phasmatidae</taxon>
        <taxon>Eurycanthinae</taxon>
        <taxon>Dryococelus</taxon>
    </lineage>
</organism>
<comment type="caution">
    <text evidence="2">The sequence shown here is derived from an EMBL/GenBank/DDBJ whole genome shotgun (WGS) entry which is preliminary data.</text>
</comment>
<feature type="region of interest" description="Disordered" evidence="1">
    <location>
        <begin position="1"/>
        <end position="23"/>
    </location>
</feature>
<keyword evidence="3" id="KW-1185">Reference proteome</keyword>
<evidence type="ECO:0000256" key="1">
    <source>
        <dbReference type="SAM" id="MobiDB-lite"/>
    </source>
</evidence>
<accession>A0ABQ9G1P8</accession>
<name>A0ABQ9G1P8_9NEOP</name>
<dbReference type="EMBL" id="JARBHB010000016">
    <property type="protein sequence ID" value="KAJ8866407.1"/>
    <property type="molecule type" value="Genomic_DNA"/>
</dbReference>
<dbReference type="Proteomes" id="UP001159363">
    <property type="component" value="Chromosome 15"/>
</dbReference>